<evidence type="ECO:0000313" key="1">
    <source>
        <dbReference type="EMBL" id="KAL3962132.1"/>
    </source>
</evidence>
<gene>
    <name evidence="1" type="ORF">ACCO45_003655</name>
</gene>
<sequence length="291" mass="32234">MPTPESEIFKSQKPKVAPTFNGVDYDDTKAFKQAEDAIIREQWVDAMKTRLVGEELGKCYMREGVNHLENCGQLREKYLQLLATNKIKGTKFLQQNYIDKKDEELDLAAKVHTSDKFSVSAQIRSAEPKLSTPVTSAGDATAAPSKPAASRSICPEGTVLSGLNFTKGGQDPVALKDEDYPEWLWSCLDVMKKGADAADENAGDEFSKSKKQRRLAAKRQKTLEAKLLAEGNLEALAPKVPLQHQSVNLPGEAGGSVQHNIEAADKREELRKAMRKERKAKIKEANYLKSM</sequence>
<dbReference type="EMBL" id="JBGNUJ010000003">
    <property type="protein sequence ID" value="KAL3962132.1"/>
    <property type="molecule type" value="Genomic_DNA"/>
</dbReference>
<organism evidence="1 2">
    <name type="scientific">Purpureocillium lilacinum</name>
    <name type="common">Paecilomyces lilacinus</name>
    <dbReference type="NCBI Taxonomy" id="33203"/>
    <lineage>
        <taxon>Eukaryota</taxon>
        <taxon>Fungi</taxon>
        <taxon>Dikarya</taxon>
        <taxon>Ascomycota</taxon>
        <taxon>Pezizomycotina</taxon>
        <taxon>Sordariomycetes</taxon>
        <taxon>Hypocreomycetidae</taxon>
        <taxon>Hypocreales</taxon>
        <taxon>Ophiocordycipitaceae</taxon>
        <taxon>Purpureocillium</taxon>
    </lineage>
</organism>
<accession>A0ACC4E1T0</accession>
<name>A0ACC4E1T0_PURLI</name>
<proteinExistence type="predicted"/>
<keyword evidence="2" id="KW-1185">Reference proteome</keyword>
<protein>
    <submittedName>
        <fullName evidence="1">Uncharacterized protein</fullName>
    </submittedName>
</protein>
<evidence type="ECO:0000313" key="2">
    <source>
        <dbReference type="Proteomes" id="UP001638806"/>
    </source>
</evidence>
<reference evidence="1" key="1">
    <citation type="submission" date="2024-12" db="EMBL/GenBank/DDBJ databases">
        <title>Comparative genomics and development of molecular markers within Purpureocillium lilacinum and among Purpureocillium species.</title>
        <authorList>
            <person name="Yeh Z.-Y."/>
            <person name="Ni N.-T."/>
            <person name="Lo P.-H."/>
            <person name="Mushyakhwo K."/>
            <person name="Lin C.-F."/>
            <person name="Nai Y.-S."/>
        </authorList>
    </citation>
    <scope>NUCLEOTIDE SEQUENCE</scope>
    <source>
        <strain evidence="1">NCHU-NPUST-175</strain>
    </source>
</reference>
<dbReference type="Proteomes" id="UP001638806">
    <property type="component" value="Unassembled WGS sequence"/>
</dbReference>
<comment type="caution">
    <text evidence="1">The sequence shown here is derived from an EMBL/GenBank/DDBJ whole genome shotgun (WGS) entry which is preliminary data.</text>
</comment>